<evidence type="ECO:0000313" key="10">
    <source>
        <dbReference type="Proteomes" id="UP000628442"/>
    </source>
</evidence>
<keyword evidence="3" id="KW-0804">Transcription</keyword>
<dbReference type="EMBL" id="BMWV01000002">
    <property type="protein sequence ID" value="GGY30677.1"/>
    <property type="molecule type" value="Genomic_DNA"/>
</dbReference>
<feature type="domain" description="Response regulatory" evidence="6">
    <location>
        <begin position="5"/>
        <end position="119"/>
    </location>
</feature>
<dbReference type="RefSeq" id="WP_131144928.1">
    <property type="nucleotide sequence ID" value="NZ_BMWV01000002.1"/>
</dbReference>
<dbReference type="Proteomes" id="UP000292307">
    <property type="component" value="Chromosome"/>
</dbReference>
<dbReference type="PANTHER" id="PTHR44688:SF16">
    <property type="entry name" value="DNA-BINDING TRANSCRIPTIONAL ACTIVATOR DEVR_DOSR"/>
    <property type="match status" value="1"/>
</dbReference>
<dbReference type="Pfam" id="PF00196">
    <property type="entry name" value="GerE"/>
    <property type="match status" value="1"/>
</dbReference>
<evidence type="ECO:0000256" key="2">
    <source>
        <dbReference type="ARBA" id="ARBA00023125"/>
    </source>
</evidence>
<accession>A0A411WVY9</accession>
<dbReference type="PRINTS" id="PR00038">
    <property type="entry name" value="HTHLUXR"/>
</dbReference>
<reference evidence="7" key="3">
    <citation type="submission" date="2022-12" db="EMBL/GenBank/DDBJ databases">
        <authorList>
            <person name="Sun Q."/>
            <person name="Kim S."/>
        </authorList>
    </citation>
    <scope>NUCLEOTIDE SEQUENCE</scope>
    <source>
        <strain evidence="7">KCTC 12343</strain>
    </source>
</reference>
<evidence type="ECO:0000313" key="9">
    <source>
        <dbReference type="Proteomes" id="UP000292307"/>
    </source>
</evidence>
<keyword evidence="1" id="KW-0805">Transcription regulation</keyword>
<sequence>METPVVHIVDDDALARAALARLLDAAQIRTACHAGAEAFLQAYDPLLPGCLVVEADLPGTCGLRLQEHLLSAGSELPVIFVSRSGDVPVSVRALRNGAVDFLQKPYDPRRIMDSIRMVLDGVQSRYPERERQARLREKFAQLSPREREVLDHVLRGDVSKIIARDLNISVRTVDVHRARIKDKLRCPNSAALVRDAVLAFGLDILHPHDFPKT</sequence>
<dbReference type="SUPFAM" id="SSF52172">
    <property type="entry name" value="CheY-like"/>
    <property type="match status" value="1"/>
</dbReference>
<reference evidence="7" key="1">
    <citation type="journal article" date="2014" name="Int. J. Syst. Evol. Microbiol.">
        <title>Complete genome sequence of Corynebacterium casei LMG S-19264T (=DSM 44701T), isolated from a smear-ripened cheese.</title>
        <authorList>
            <consortium name="US DOE Joint Genome Institute (JGI-PGF)"/>
            <person name="Walter F."/>
            <person name="Albersmeier A."/>
            <person name="Kalinowski J."/>
            <person name="Ruckert C."/>
        </authorList>
    </citation>
    <scope>NUCLEOTIDE SEQUENCE</scope>
    <source>
        <strain evidence="7">KCTC 12343</strain>
    </source>
</reference>
<evidence type="ECO:0000259" key="5">
    <source>
        <dbReference type="PROSITE" id="PS50043"/>
    </source>
</evidence>
<dbReference type="InterPro" id="IPR036388">
    <property type="entry name" value="WH-like_DNA-bd_sf"/>
</dbReference>
<organism evidence="7 10">
    <name type="scientific">Pseudoduganella albidiflava</name>
    <dbReference type="NCBI Taxonomy" id="321983"/>
    <lineage>
        <taxon>Bacteria</taxon>
        <taxon>Pseudomonadati</taxon>
        <taxon>Pseudomonadota</taxon>
        <taxon>Betaproteobacteria</taxon>
        <taxon>Burkholderiales</taxon>
        <taxon>Oxalobacteraceae</taxon>
        <taxon>Telluria group</taxon>
        <taxon>Pseudoduganella</taxon>
    </lineage>
</organism>
<dbReference type="OrthoDB" id="9802186at2"/>
<dbReference type="InterPro" id="IPR011006">
    <property type="entry name" value="CheY-like_superfamily"/>
</dbReference>
<dbReference type="AlphaFoldDB" id="A0A411WVY9"/>
<name>A0A411WVY9_9BURK</name>
<reference evidence="8 9" key="2">
    <citation type="submission" date="2019-02" db="EMBL/GenBank/DDBJ databases">
        <title>Draft Genome Sequences of Six Type Strains of the Genus Massilia.</title>
        <authorList>
            <person name="Miess H."/>
            <person name="Frediansyhah A."/>
            <person name="Gross H."/>
        </authorList>
    </citation>
    <scope>NUCLEOTIDE SEQUENCE [LARGE SCALE GENOMIC DNA]</scope>
    <source>
        <strain evidence="8 9">DSM 17472</strain>
    </source>
</reference>
<dbReference type="InterPro" id="IPR000792">
    <property type="entry name" value="Tscrpt_reg_LuxR_C"/>
</dbReference>
<dbReference type="EMBL" id="CP036401">
    <property type="protein sequence ID" value="QBI00799.1"/>
    <property type="molecule type" value="Genomic_DNA"/>
</dbReference>
<proteinExistence type="predicted"/>
<comment type="caution">
    <text evidence="4">Lacks conserved residue(s) required for the propagation of feature annotation.</text>
</comment>
<dbReference type="InterPro" id="IPR016032">
    <property type="entry name" value="Sig_transdc_resp-reg_C-effctor"/>
</dbReference>
<dbReference type="PROSITE" id="PS50043">
    <property type="entry name" value="HTH_LUXR_2"/>
    <property type="match status" value="1"/>
</dbReference>
<dbReference type="SUPFAM" id="SSF46894">
    <property type="entry name" value="C-terminal effector domain of the bipartite response regulators"/>
    <property type="match status" value="1"/>
</dbReference>
<feature type="domain" description="HTH luxR-type" evidence="5">
    <location>
        <begin position="135"/>
        <end position="200"/>
    </location>
</feature>
<dbReference type="PROSITE" id="PS00622">
    <property type="entry name" value="HTH_LUXR_1"/>
    <property type="match status" value="1"/>
</dbReference>
<dbReference type="SMART" id="SM00421">
    <property type="entry name" value="HTH_LUXR"/>
    <property type="match status" value="1"/>
</dbReference>
<protein>
    <submittedName>
        <fullName evidence="7">DNA-binding response regulator</fullName>
    </submittedName>
    <submittedName>
        <fullName evidence="8">Response regulator transcription factor</fullName>
    </submittedName>
</protein>
<evidence type="ECO:0000259" key="6">
    <source>
        <dbReference type="PROSITE" id="PS50110"/>
    </source>
</evidence>
<dbReference type="Pfam" id="PF00072">
    <property type="entry name" value="Response_reg"/>
    <property type="match status" value="1"/>
</dbReference>
<evidence type="ECO:0000313" key="7">
    <source>
        <dbReference type="EMBL" id="GGY30677.1"/>
    </source>
</evidence>
<dbReference type="GO" id="GO:0006355">
    <property type="term" value="P:regulation of DNA-templated transcription"/>
    <property type="evidence" value="ECO:0007669"/>
    <property type="project" value="InterPro"/>
</dbReference>
<dbReference type="Proteomes" id="UP000628442">
    <property type="component" value="Unassembled WGS sequence"/>
</dbReference>
<dbReference type="Gene3D" id="1.10.10.10">
    <property type="entry name" value="Winged helix-like DNA-binding domain superfamily/Winged helix DNA-binding domain"/>
    <property type="match status" value="1"/>
</dbReference>
<evidence type="ECO:0000256" key="1">
    <source>
        <dbReference type="ARBA" id="ARBA00023015"/>
    </source>
</evidence>
<keyword evidence="9" id="KW-1185">Reference proteome</keyword>
<evidence type="ECO:0000256" key="4">
    <source>
        <dbReference type="PROSITE-ProRule" id="PRU00169"/>
    </source>
</evidence>
<dbReference type="PANTHER" id="PTHR44688">
    <property type="entry name" value="DNA-BINDING TRANSCRIPTIONAL ACTIVATOR DEVR_DOSR"/>
    <property type="match status" value="1"/>
</dbReference>
<dbReference type="GO" id="GO:0003677">
    <property type="term" value="F:DNA binding"/>
    <property type="evidence" value="ECO:0007669"/>
    <property type="project" value="UniProtKB-KW"/>
</dbReference>
<dbReference type="PROSITE" id="PS50110">
    <property type="entry name" value="RESPONSE_REGULATORY"/>
    <property type="match status" value="1"/>
</dbReference>
<gene>
    <name evidence="7" type="primary">fixJ</name>
    <name evidence="8" type="ORF">EYF70_08020</name>
    <name evidence="7" type="ORF">GCM10007387_10470</name>
</gene>
<dbReference type="CDD" id="cd06170">
    <property type="entry name" value="LuxR_C_like"/>
    <property type="match status" value="1"/>
</dbReference>
<dbReference type="InterPro" id="IPR001789">
    <property type="entry name" value="Sig_transdc_resp-reg_receiver"/>
</dbReference>
<dbReference type="Gene3D" id="3.40.50.2300">
    <property type="match status" value="1"/>
</dbReference>
<dbReference type="SMART" id="SM00448">
    <property type="entry name" value="REC"/>
    <property type="match status" value="1"/>
</dbReference>
<keyword evidence="2 7" id="KW-0238">DNA-binding</keyword>
<dbReference type="GO" id="GO:0000160">
    <property type="term" value="P:phosphorelay signal transduction system"/>
    <property type="evidence" value="ECO:0007669"/>
    <property type="project" value="InterPro"/>
</dbReference>
<evidence type="ECO:0000313" key="8">
    <source>
        <dbReference type="EMBL" id="QBI00799.1"/>
    </source>
</evidence>
<evidence type="ECO:0000256" key="3">
    <source>
        <dbReference type="ARBA" id="ARBA00023163"/>
    </source>
</evidence>